<reference evidence="2" key="1">
    <citation type="submission" date="2017-04" db="EMBL/GenBank/DDBJ databases">
        <title>Function of individual gut microbiota members based on whole genome sequencing of pure cultures obtained from chicken caecum.</title>
        <authorList>
            <person name="Medvecky M."/>
            <person name="Cejkova D."/>
            <person name="Polansky O."/>
            <person name="Karasova D."/>
            <person name="Kubasova T."/>
            <person name="Cizek A."/>
            <person name="Rychlik I."/>
        </authorList>
    </citation>
    <scope>NUCLEOTIDE SEQUENCE [LARGE SCALE GENOMIC DNA]</scope>
    <source>
        <strain evidence="2">An5</strain>
    </source>
</reference>
<dbReference type="AlphaFoldDB" id="A0A1Y3XU27"/>
<accession>A0A1Y3XU27</accession>
<evidence type="ECO:0008006" key="3">
    <source>
        <dbReference type="Google" id="ProtNLM"/>
    </source>
</evidence>
<dbReference type="RefSeq" id="WP_094335880.1">
    <property type="nucleotide sequence ID" value="NZ_NFIE01000019.1"/>
</dbReference>
<protein>
    <recommendedName>
        <fullName evidence="3">PRC-barrel domain-containing protein</fullName>
    </recommendedName>
</protein>
<sequence length="260" mass="27328">MRTKDFQGLKIYRMPPEAKRTRKDGTPRDPKKIGKIHFPVFTPDGARVVGFMVSPPDVAGMIKQADRFVARDVIRVYEGVLAVPDAKDSFDAAAARRLGIDLDACIIWTGMDAVTVSGKKLGYCADAEFDPKTGAVSQFSLTSGMAATALVGTVDMPASYLKGYADGAMIVDDAAAEIGFSGGAAAKAGEASAKIGAKARTAATSIDDKAAEAIKRGSSSMDKGARALGKQIGKTRGMFSAFKDEFKKASSSSSTRKPRA</sequence>
<dbReference type="EMBL" id="NFIE01000019">
    <property type="protein sequence ID" value="OUN86787.1"/>
    <property type="molecule type" value="Genomic_DNA"/>
</dbReference>
<gene>
    <name evidence="1" type="ORF">B5G02_08260</name>
</gene>
<evidence type="ECO:0000313" key="1">
    <source>
        <dbReference type="EMBL" id="OUN86787.1"/>
    </source>
</evidence>
<dbReference type="Proteomes" id="UP000195781">
    <property type="component" value="Unassembled WGS sequence"/>
</dbReference>
<organism evidence="1 2">
    <name type="scientific">[Collinsella] massiliensis</name>
    <dbReference type="NCBI Taxonomy" id="1232426"/>
    <lineage>
        <taxon>Bacteria</taxon>
        <taxon>Bacillati</taxon>
        <taxon>Actinomycetota</taxon>
        <taxon>Coriobacteriia</taxon>
        <taxon>Coriobacteriales</taxon>
        <taxon>Coriobacteriaceae</taxon>
        <taxon>Enorma</taxon>
    </lineage>
</organism>
<proteinExistence type="predicted"/>
<dbReference type="OrthoDB" id="3171933at2"/>
<keyword evidence="2" id="KW-1185">Reference proteome</keyword>
<comment type="caution">
    <text evidence="1">The sequence shown here is derived from an EMBL/GenBank/DDBJ whole genome shotgun (WGS) entry which is preliminary data.</text>
</comment>
<name>A0A1Y3XU27_9ACTN</name>
<evidence type="ECO:0000313" key="2">
    <source>
        <dbReference type="Proteomes" id="UP000195781"/>
    </source>
</evidence>